<feature type="signal peptide" evidence="1">
    <location>
        <begin position="1"/>
        <end position="21"/>
    </location>
</feature>
<organism evidence="2">
    <name type="scientific">Albugo laibachii Nc14</name>
    <dbReference type="NCBI Taxonomy" id="890382"/>
    <lineage>
        <taxon>Eukaryota</taxon>
        <taxon>Sar</taxon>
        <taxon>Stramenopiles</taxon>
        <taxon>Oomycota</taxon>
        <taxon>Peronosporomycetes</taxon>
        <taxon>Albuginales</taxon>
        <taxon>Albuginaceae</taxon>
        <taxon>Albugo</taxon>
    </lineage>
</organism>
<evidence type="ECO:0000313" key="2">
    <source>
        <dbReference type="EMBL" id="CCA20371.1"/>
    </source>
</evidence>
<keyword evidence="1" id="KW-0732">Signal</keyword>
<reference evidence="2" key="1">
    <citation type="journal article" date="2011" name="PLoS Biol.">
        <title>Gene gain and loss during evolution of obligate parasitism in the white rust pathogen of Arabidopsis thaliana.</title>
        <authorList>
            <person name="Kemen E."/>
            <person name="Gardiner A."/>
            <person name="Schultz-Larsen T."/>
            <person name="Kemen A.C."/>
            <person name="Balmuth A.L."/>
            <person name="Robert-Seilaniantz A."/>
            <person name="Bailey K."/>
            <person name="Holub E."/>
            <person name="Studholme D.J."/>
            <person name="Maclean D."/>
            <person name="Jones J.D."/>
        </authorList>
    </citation>
    <scope>NUCLEOTIDE SEQUENCE</scope>
</reference>
<evidence type="ECO:0000256" key="1">
    <source>
        <dbReference type="SAM" id="SignalP"/>
    </source>
</evidence>
<sequence>MFGVAAILFFTALSGILISDSMLHDDEITSEDPLQEIINAPYASLNTKSLYDGETWYFRKEVEAGDPFDGRDTD</sequence>
<feature type="chain" id="PRO_5003259760" evidence="1">
    <location>
        <begin position="22"/>
        <end position="74"/>
    </location>
</feature>
<name>F0WGK7_9STRA</name>
<proteinExistence type="predicted"/>
<dbReference type="HOGENOM" id="CLU_2692925_0_0_1"/>
<gene>
    <name evidence="2" type="primary">AlNc14C92G5735</name>
    <name evidence="2" type="ORF">ALNC14_065140</name>
</gene>
<reference evidence="2" key="2">
    <citation type="submission" date="2011-02" db="EMBL/GenBank/DDBJ databases">
        <authorList>
            <person name="MacLean D."/>
        </authorList>
    </citation>
    <scope>NUCLEOTIDE SEQUENCE</scope>
</reference>
<dbReference type="AlphaFoldDB" id="F0WGK7"/>
<protein>
    <submittedName>
        <fullName evidence="2">AlNc14C92G5735 protein</fullName>
    </submittedName>
</protein>
<dbReference type="EMBL" id="FR824137">
    <property type="protein sequence ID" value="CCA20371.1"/>
    <property type="molecule type" value="Genomic_DNA"/>
</dbReference>
<accession>F0WGK7</accession>